<proteinExistence type="predicted"/>
<sequence>MDSSSTSPVIKKQEDDDKTEKRDIKPVPKTLNRVPPRDQNACRRQKMRCEGADNPPCRRCRNNGLECLFEKPSREATLTGEAGLERIRSLESQVSEIRQTQHTISNTLSELLNHVRAGSFSARSPSAYPSSSFQQSPSLNSPSVSTPTVSHQHASPPSGTQPFTPSTRVTNSVLPQPRPQRSSLPNSGYQGSPAGSTLLPVEDLHPPHVSPAYPNFPQAGQNYHTQHQPLPQNPVLPPFSSIQVMGPPATEQANVSSVRYQSTEQGYQRSTTKYPPKRHAPPSSNVTSADSSDLDDDDGGELPVSGLVAPWEVLRGLADVAIERATKDNGGGSEPHSRARTQSPDRQTRPSKKRKVAHQLTHVTYPDVVTKNIITEEDARELFKIPIFDSNTDNYDSLHERSPFAVDAICMVAARVRDGGRPPSEIHRRCLEEVQAISQATLFAPVIRSEAVQAMILVSGWSDNGWLSGGHAVRMAMELSMHQAWPQLHRRISSNKFDIVADRDLVVASRTWFCLYLFEHQLSYGTGRPAVLMDDQSIRNCRYLLNHPLSIEDDMRLVSTVELITIRERVHNALAPFDGPVLPQHFEELQRANVDFSQWYKIWDEAFSRKYEDAAFYRQSLQIQQLHAELFHNATALRDIIRLEDVQNMPPLQRTLAIRSLQIGRQILEITVKSPAYRKGMTYAVHYTHATATFTASFLLRLSRFFPDECDVAVIRNLVELVASLMAEIPGKRYALTLQLMLKRSKRRKTNSRSPKVSRDIQQPLVMAVDPPPQAALPAPQQGNSEQFSPLYEMSSSSYPMQDSQNHVIHAMPQQHSNAHPSFVEAEQIWRGLEQTSVEQLPVWISDQSLGGQTFSQHGMDAFIIPTEYLPTVPQIW</sequence>
<keyword evidence="1" id="KW-0645">Protease</keyword>
<reference evidence="1" key="1">
    <citation type="submission" date="2021-10" db="EMBL/GenBank/DDBJ databases">
        <title>Psilocybe cubensis genome.</title>
        <authorList>
            <person name="Mckernan K.J."/>
            <person name="Crawford S."/>
            <person name="Trippe A."/>
            <person name="Kane L.T."/>
            <person name="Mclaughlin S."/>
        </authorList>
    </citation>
    <scope>NUCLEOTIDE SEQUENCE</scope>
    <source>
        <strain evidence="1">MGC-MH-2018</strain>
    </source>
</reference>
<comment type="caution">
    <text evidence="1">The sequence shown here is derived from an EMBL/GenBank/DDBJ whole genome shotgun (WGS) entry which is preliminary data.</text>
</comment>
<dbReference type="Proteomes" id="UP000664032">
    <property type="component" value="Unassembled WGS sequence"/>
</dbReference>
<keyword evidence="1" id="KW-0378">Hydrolase</keyword>
<organism evidence="1 2">
    <name type="scientific">Psilocybe cubensis</name>
    <name type="common">Psychedelic mushroom</name>
    <name type="synonym">Stropharia cubensis</name>
    <dbReference type="NCBI Taxonomy" id="181762"/>
    <lineage>
        <taxon>Eukaryota</taxon>
        <taxon>Fungi</taxon>
        <taxon>Dikarya</taxon>
        <taxon>Basidiomycota</taxon>
        <taxon>Agaricomycotina</taxon>
        <taxon>Agaricomycetes</taxon>
        <taxon>Agaricomycetidae</taxon>
        <taxon>Agaricales</taxon>
        <taxon>Agaricineae</taxon>
        <taxon>Strophariaceae</taxon>
        <taxon>Psilocybe</taxon>
    </lineage>
</organism>
<accession>A0ACB8HFW9</accession>
<dbReference type="EMBL" id="JAFIQS020000001">
    <property type="protein sequence ID" value="KAH9486584.1"/>
    <property type="molecule type" value="Genomic_DNA"/>
</dbReference>
<evidence type="ECO:0000313" key="1">
    <source>
        <dbReference type="EMBL" id="KAH9486584.1"/>
    </source>
</evidence>
<protein>
    <submittedName>
        <fullName evidence="1">Transcriptional activator of proteases prtT</fullName>
    </submittedName>
</protein>
<name>A0ACB8HFW9_PSICU</name>
<keyword evidence="2" id="KW-1185">Reference proteome</keyword>
<gene>
    <name evidence="1" type="ORF">JR316_0000649</name>
</gene>
<evidence type="ECO:0000313" key="2">
    <source>
        <dbReference type="Proteomes" id="UP000664032"/>
    </source>
</evidence>